<dbReference type="EMBL" id="KN834810">
    <property type="protein sequence ID" value="KIK55044.1"/>
    <property type="molecule type" value="Genomic_DNA"/>
</dbReference>
<evidence type="ECO:0000256" key="1">
    <source>
        <dbReference type="ARBA" id="ARBA00008361"/>
    </source>
</evidence>
<evidence type="ECO:0000256" key="2">
    <source>
        <dbReference type="ARBA" id="ARBA00022603"/>
    </source>
</evidence>
<keyword evidence="2 6" id="KW-0489">Methyltransferase</keyword>
<evidence type="ECO:0000256" key="6">
    <source>
        <dbReference type="RuleBase" id="RU367087"/>
    </source>
</evidence>
<dbReference type="OrthoDB" id="540004at2759"/>
<dbReference type="GO" id="GO:0008173">
    <property type="term" value="F:RNA methyltransferase activity"/>
    <property type="evidence" value="ECO:0007669"/>
    <property type="project" value="UniProtKB-UniRule"/>
</dbReference>
<gene>
    <name evidence="8" type="ORF">GYMLUDRAFT_76790</name>
</gene>
<dbReference type="HOGENOM" id="CLU_004729_2_0_1"/>
<dbReference type="SUPFAM" id="SSF53335">
    <property type="entry name" value="S-adenosyl-L-methionine-dependent methyltransferases"/>
    <property type="match status" value="1"/>
</dbReference>
<proteinExistence type="inferred from homology"/>
<dbReference type="Pfam" id="PF13649">
    <property type="entry name" value="Methyltransf_25"/>
    <property type="match status" value="1"/>
</dbReference>
<dbReference type="PANTHER" id="PTHR12315:SF0">
    <property type="entry name" value="7SK SNRNA METHYLPHOSPHATE CAPPING ENZYME"/>
    <property type="match status" value="1"/>
</dbReference>
<evidence type="ECO:0000256" key="4">
    <source>
        <dbReference type="ARBA" id="ARBA00022691"/>
    </source>
</evidence>
<dbReference type="PANTHER" id="PTHR12315">
    <property type="entry name" value="BICOID-INTERACTING PROTEIN RELATED"/>
    <property type="match status" value="1"/>
</dbReference>
<protein>
    <recommendedName>
        <fullName evidence="6">RNA methyltransferase</fullName>
        <ecNumber evidence="6">2.1.1.-</ecNumber>
    </recommendedName>
</protein>
<organism evidence="8 9">
    <name type="scientific">Collybiopsis luxurians FD-317 M1</name>
    <dbReference type="NCBI Taxonomy" id="944289"/>
    <lineage>
        <taxon>Eukaryota</taxon>
        <taxon>Fungi</taxon>
        <taxon>Dikarya</taxon>
        <taxon>Basidiomycota</taxon>
        <taxon>Agaricomycotina</taxon>
        <taxon>Agaricomycetes</taxon>
        <taxon>Agaricomycetidae</taxon>
        <taxon>Agaricales</taxon>
        <taxon>Marasmiineae</taxon>
        <taxon>Omphalotaceae</taxon>
        <taxon>Collybiopsis</taxon>
        <taxon>Collybiopsis luxurians</taxon>
    </lineage>
</organism>
<dbReference type="GO" id="GO:0040031">
    <property type="term" value="P:snRNA modification"/>
    <property type="evidence" value="ECO:0007669"/>
    <property type="project" value="TreeGrafter"/>
</dbReference>
<dbReference type="PROSITE" id="PS51515">
    <property type="entry name" value="BIN3_SAM"/>
    <property type="match status" value="1"/>
</dbReference>
<keyword evidence="4 5" id="KW-0949">S-adenosyl-L-methionine</keyword>
<dbReference type="InterPro" id="IPR041698">
    <property type="entry name" value="Methyltransf_25"/>
</dbReference>
<sequence length="273" mass="30827">MSLPTHGNYYGYYLKRPSVTDPRLALLPEDTFDGKKVLDIGCNEGWVTCEIAQAWGAHKVVGVDIDDTLIRAAWKRRQAVWSMQKPYDPPSELGETGNKEDLNSIQVETTGLARPQLNYFPASLQHSFGPLPIPPSQTRGKHIFPHNVSFRTADWTKEEIVEDADGYDVVVAFSISKWIHANGGDEGLRAFFQRIYSVLNPGGVFVLEPQEWEGYKKVRRMNDSLRDTVQNLKLRPSNFESMLESLGFGPARHLGTTGEGGFHRTVDMYIKER</sequence>
<dbReference type="Proteomes" id="UP000053593">
    <property type="component" value="Unassembled WGS sequence"/>
</dbReference>
<name>A0A0D0BYV7_9AGAR</name>
<reference evidence="8 9" key="1">
    <citation type="submission" date="2014-04" db="EMBL/GenBank/DDBJ databases">
        <title>Evolutionary Origins and Diversification of the Mycorrhizal Mutualists.</title>
        <authorList>
            <consortium name="DOE Joint Genome Institute"/>
            <consortium name="Mycorrhizal Genomics Consortium"/>
            <person name="Kohler A."/>
            <person name="Kuo A."/>
            <person name="Nagy L.G."/>
            <person name="Floudas D."/>
            <person name="Copeland A."/>
            <person name="Barry K.W."/>
            <person name="Cichocki N."/>
            <person name="Veneault-Fourrey C."/>
            <person name="LaButti K."/>
            <person name="Lindquist E.A."/>
            <person name="Lipzen A."/>
            <person name="Lundell T."/>
            <person name="Morin E."/>
            <person name="Murat C."/>
            <person name="Riley R."/>
            <person name="Ohm R."/>
            <person name="Sun H."/>
            <person name="Tunlid A."/>
            <person name="Henrissat B."/>
            <person name="Grigoriev I.V."/>
            <person name="Hibbett D.S."/>
            <person name="Martin F."/>
        </authorList>
    </citation>
    <scope>NUCLEOTIDE SEQUENCE [LARGE SCALE GENOMIC DNA]</scope>
    <source>
        <strain evidence="8 9">FD-317 M1</strain>
    </source>
</reference>
<dbReference type="InterPro" id="IPR024160">
    <property type="entry name" value="BIN3_SAM-bd_dom"/>
</dbReference>
<dbReference type="CDD" id="cd02440">
    <property type="entry name" value="AdoMet_MTases"/>
    <property type="match status" value="1"/>
</dbReference>
<dbReference type="InterPro" id="IPR039772">
    <property type="entry name" value="Bin3-like"/>
</dbReference>
<evidence type="ECO:0000256" key="5">
    <source>
        <dbReference type="PROSITE-ProRule" id="PRU00848"/>
    </source>
</evidence>
<keyword evidence="3 6" id="KW-0808">Transferase</keyword>
<dbReference type="EC" id="2.1.1.-" evidence="6"/>
<dbReference type="Pfam" id="PF06859">
    <property type="entry name" value="Bin3"/>
    <property type="match status" value="1"/>
</dbReference>
<dbReference type="InterPro" id="IPR010675">
    <property type="entry name" value="Bin3_C"/>
</dbReference>
<evidence type="ECO:0000313" key="8">
    <source>
        <dbReference type="EMBL" id="KIK55044.1"/>
    </source>
</evidence>
<dbReference type="GO" id="GO:0017069">
    <property type="term" value="F:snRNA binding"/>
    <property type="evidence" value="ECO:0007669"/>
    <property type="project" value="TreeGrafter"/>
</dbReference>
<keyword evidence="9" id="KW-1185">Reference proteome</keyword>
<dbReference type="AlphaFoldDB" id="A0A0D0BYV7"/>
<comment type="similarity">
    <text evidence="1 6">Belongs to the methyltransferase superfamily.</text>
</comment>
<evidence type="ECO:0000259" key="7">
    <source>
        <dbReference type="PROSITE" id="PS51515"/>
    </source>
</evidence>
<accession>A0A0D0BYV7</accession>
<evidence type="ECO:0000256" key="3">
    <source>
        <dbReference type="ARBA" id="ARBA00022679"/>
    </source>
</evidence>
<evidence type="ECO:0000313" key="9">
    <source>
        <dbReference type="Proteomes" id="UP000053593"/>
    </source>
</evidence>
<dbReference type="InterPro" id="IPR029063">
    <property type="entry name" value="SAM-dependent_MTases_sf"/>
</dbReference>
<dbReference type="Gene3D" id="3.40.50.150">
    <property type="entry name" value="Vaccinia Virus protein VP39"/>
    <property type="match status" value="1"/>
</dbReference>
<dbReference type="GO" id="GO:0032259">
    <property type="term" value="P:methylation"/>
    <property type="evidence" value="ECO:0007669"/>
    <property type="project" value="UniProtKB-KW"/>
</dbReference>
<dbReference type="GO" id="GO:0008171">
    <property type="term" value="F:O-methyltransferase activity"/>
    <property type="evidence" value="ECO:0007669"/>
    <property type="project" value="UniProtKB-UniRule"/>
</dbReference>
<feature type="domain" description="Bin3-type SAM" evidence="7">
    <location>
        <begin position="21"/>
        <end position="273"/>
    </location>
</feature>